<feature type="domain" description="PAR14-like first RRM" evidence="1">
    <location>
        <begin position="13"/>
        <end position="83"/>
    </location>
</feature>
<evidence type="ECO:0000259" key="1">
    <source>
        <dbReference type="Pfam" id="PF23222"/>
    </source>
</evidence>
<gene>
    <name evidence="2" type="ORF">ANANG_G00320150</name>
</gene>
<keyword evidence="3" id="KW-1185">Reference proteome</keyword>
<reference evidence="2" key="1">
    <citation type="submission" date="2021-01" db="EMBL/GenBank/DDBJ databases">
        <title>A chromosome-scale assembly of European eel, Anguilla anguilla.</title>
        <authorList>
            <person name="Henkel C."/>
            <person name="Jong-Raadsen S.A."/>
            <person name="Dufour S."/>
            <person name="Weltzien F.-A."/>
            <person name="Palstra A.P."/>
            <person name="Pelster B."/>
            <person name="Spaink H.P."/>
            <person name="Van Den Thillart G.E."/>
            <person name="Jansen H."/>
            <person name="Zahm M."/>
            <person name="Klopp C."/>
            <person name="Cedric C."/>
            <person name="Louis A."/>
            <person name="Berthelot C."/>
            <person name="Parey E."/>
            <person name="Roest Crollius H."/>
            <person name="Montfort J."/>
            <person name="Robinson-Rechavi M."/>
            <person name="Bucao C."/>
            <person name="Bouchez O."/>
            <person name="Gislard M."/>
            <person name="Lluch J."/>
            <person name="Milhes M."/>
            <person name="Lampietro C."/>
            <person name="Lopez Roques C."/>
            <person name="Donnadieu C."/>
            <person name="Braasch I."/>
            <person name="Desvignes T."/>
            <person name="Postlethwait J."/>
            <person name="Bobe J."/>
            <person name="Guiguen Y."/>
            <person name="Dirks R."/>
        </authorList>
    </citation>
    <scope>NUCLEOTIDE SEQUENCE</scope>
    <source>
        <strain evidence="2">Tag_6206</strain>
        <tissue evidence="2">Liver</tissue>
    </source>
</reference>
<dbReference type="AlphaFoldDB" id="A0A9D3RJC0"/>
<dbReference type="EMBL" id="JAFIRN010001216">
    <property type="protein sequence ID" value="KAG5829947.1"/>
    <property type="molecule type" value="Genomic_DNA"/>
</dbReference>
<evidence type="ECO:0000313" key="3">
    <source>
        <dbReference type="Proteomes" id="UP001044222"/>
    </source>
</evidence>
<organism evidence="2 3">
    <name type="scientific">Anguilla anguilla</name>
    <name type="common">European freshwater eel</name>
    <name type="synonym">Muraena anguilla</name>
    <dbReference type="NCBI Taxonomy" id="7936"/>
    <lineage>
        <taxon>Eukaryota</taxon>
        <taxon>Metazoa</taxon>
        <taxon>Chordata</taxon>
        <taxon>Craniata</taxon>
        <taxon>Vertebrata</taxon>
        <taxon>Euteleostomi</taxon>
        <taxon>Actinopterygii</taxon>
        <taxon>Neopterygii</taxon>
        <taxon>Teleostei</taxon>
        <taxon>Anguilliformes</taxon>
        <taxon>Anguillidae</taxon>
        <taxon>Anguilla</taxon>
    </lineage>
</organism>
<proteinExistence type="predicted"/>
<dbReference type="Pfam" id="PF23222">
    <property type="entry name" value="RRM_PARP14_1"/>
    <property type="match status" value="1"/>
</dbReference>
<protein>
    <recommendedName>
        <fullName evidence="1">PAR14-like first RRM domain-containing protein</fullName>
    </recommendedName>
</protein>
<sequence length="190" mass="21459">MEQNILLLVGLPDDFASVKPRLELYFRNKRKSGGEVSEIRNYPNDKRKALLVYTEDEALQRVLKMGPHKVDFKALGVVELQVKSLEAEDIAKVKIMNPVPLPKPRFEKKIGSGKSACDIEAKPGPFHQEGLQQDGGKKVLSLLVSSDCPIKEEILQVYFEQFTDDVDICGHGDNQWILKLTSHSGKMFFF</sequence>
<dbReference type="InterPro" id="IPR057051">
    <property type="entry name" value="PARP14_RPM_1"/>
</dbReference>
<dbReference type="InterPro" id="IPR012677">
    <property type="entry name" value="Nucleotide-bd_a/b_plait_sf"/>
</dbReference>
<name>A0A9D3RJC0_ANGAN</name>
<dbReference type="Proteomes" id="UP001044222">
    <property type="component" value="Unassembled WGS sequence"/>
</dbReference>
<dbReference type="Gene3D" id="3.30.70.330">
    <property type="match status" value="1"/>
</dbReference>
<evidence type="ECO:0000313" key="2">
    <source>
        <dbReference type="EMBL" id="KAG5829947.1"/>
    </source>
</evidence>
<accession>A0A9D3RJC0</accession>
<comment type="caution">
    <text evidence="2">The sequence shown here is derived from an EMBL/GenBank/DDBJ whole genome shotgun (WGS) entry which is preliminary data.</text>
</comment>